<sequence>MLVPVKESFIFIIFTFPILKWTGKSGYHLACYATSDRSLPNLLKIQQSVYSVDDISLEYTMEHKADFLEDASSCEGELHFHNLHFPLFEVVGKSLGIIRNINMEDELLDFENIEPQQRTELVLGDGKELLSSIEFDLMKYLSGHRLAVQCLEVELHCSNFALQMDYICVVEQSHCEEYSTVNIPSRQSRW</sequence>
<keyword evidence="2" id="KW-1185">Reference proteome</keyword>
<gene>
    <name evidence="1" type="ORF">FPE_LOCUS9844</name>
</gene>
<reference evidence="1" key="1">
    <citation type="submission" date="2023-05" db="EMBL/GenBank/DDBJ databases">
        <authorList>
            <person name="Huff M."/>
        </authorList>
    </citation>
    <scope>NUCLEOTIDE SEQUENCE</scope>
</reference>
<dbReference type="EMBL" id="OU503040">
    <property type="protein sequence ID" value="CAI9762414.1"/>
    <property type="molecule type" value="Genomic_DNA"/>
</dbReference>
<name>A0AAD2DQE5_9LAMI</name>
<dbReference type="GO" id="GO:0000712">
    <property type="term" value="P:resolution of meiotic recombination intermediates"/>
    <property type="evidence" value="ECO:0007669"/>
    <property type="project" value="TreeGrafter"/>
</dbReference>
<evidence type="ECO:0000313" key="1">
    <source>
        <dbReference type="EMBL" id="CAI9762414.1"/>
    </source>
</evidence>
<dbReference type="PANTHER" id="PTHR35764:SF1">
    <property type="entry name" value="PROTEIN SHORTAGE IN CHIASMATA 1"/>
    <property type="match status" value="1"/>
</dbReference>
<protein>
    <submittedName>
        <fullName evidence="1">Uncharacterized protein</fullName>
    </submittedName>
</protein>
<dbReference type="InterPro" id="IPR038824">
    <property type="entry name" value="SHOC1-like"/>
</dbReference>
<dbReference type="AlphaFoldDB" id="A0AAD2DQE5"/>
<dbReference type="Proteomes" id="UP000834106">
    <property type="component" value="Chromosome 5"/>
</dbReference>
<dbReference type="PANTHER" id="PTHR35764">
    <property type="entry name" value="PROTEIN SHORTAGE IN CHIASMATA 1"/>
    <property type="match status" value="1"/>
</dbReference>
<accession>A0AAD2DQE5</accession>
<proteinExistence type="predicted"/>
<organism evidence="1 2">
    <name type="scientific">Fraxinus pennsylvanica</name>
    <dbReference type="NCBI Taxonomy" id="56036"/>
    <lineage>
        <taxon>Eukaryota</taxon>
        <taxon>Viridiplantae</taxon>
        <taxon>Streptophyta</taxon>
        <taxon>Embryophyta</taxon>
        <taxon>Tracheophyta</taxon>
        <taxon>Spermatophyta</taxon>
        <taxon>Magnoliopsida</taxon>
        <taxon>eudicotyledons</taxon>
        <taxon>Gunneridae</taxon>
        <taxon>Pentapetalae</taxon>
        <taxon>asterids</taxon>
        <taxon>lamiids</taxon>
        <taxon>Lamiales</taxon>
        <taxon>Oleaceae</taxon>
        <taxon>Oleeae</taxon>
        <taxon>Fraxinus</taxon>
    </lineage>
</organism>
<evidence type="ECO:0000313" key="2">
    <source>
        <dbReference type="Proteomes" id="UP000834106"/>
    </source>
</evidence>